<keyword evidence="2 5" id="KW-0812">Transmembrane</keyword>
<feature type="transmembrane region" description="Helical" evidence="5">
    <location>
        <begin position="73"/>
        <end position="93"/>
    </location>
</feature>
<evidence type="ECO:0000256" key="1">
    <source>
        <dbReference type="ARBA" id="ARBA00004141"/>
    </source>
</evidence>
<keyword evidence="3 5" id="KW-1133">Transmembrane helix</keyword>
<name>A0A1C5J5P5_9ACTN</name>
<dbReference type="GO" id="GO:0016020">
    <property type="term" value="C:membrane"/>
    <property type="evidence" value="ECO:0007669"/>
    <property type="project" value="UniProtKB-SubCell"/>
</dbReference>
<reference evidence="8" key="1">
    <citation type="submission" date="2016-06" db="EMBL/GenBank/DDBJ databases">
        <authorList>
            <person name="Varghese N."/>
        </authorList>
    </citation>
    <scope>NUCLEOTIDE SEQUENCE [LARGE SCALE GENOMIC DNA]</scope>
    <source>
        <strain evidence="8">DSM 43171</strain>
    </source>
</reference>
<evidence type="ECO:0000256" key="5">
    <source>
        <dbReference type="SAM" id="Phobius"/>
    </source>
</evidence>
<protein>
    <submittedName>
        <fullName evidence="7">Methylamine utilisation protein MauE</fullName>
    </submittedName>
</protein>
<dbReference type="Pfam" id="PF07291">
    <property type="entry name" value="MauE"/>
    <property type="match status" value="1"/>
</dbReference>
<evidence type="ECO:0000259" key="6">
    <source>
        <dbReference type="Pfam" id="PF07291"/>
    </source>
</evidence>
<dbReference type="AlphaFoldDB" id="A0A1C5J5P5"/>
<feature type="domain" description="Methylamine utilisation protein MauE" evidence="6">
    <location>
        <begin position="2"/>
        <end position="131"/>
    </location>
</feature>
<dbReference type="STRING" id="47864.GA0070560_12240"/>
<feature type="transmembrane region" description="Helical" evidence="5">
    <location>
        <begin position="144"/>
        <end position="162"/>
    </location>
</feature>
<dbReference type="InterPro" id="IPR009908">
    <property type="entry name" value="Methylamine_util_MauE"/>
</dbReference>
<proteinExistence type="predicted"/>
<evidence type="ECO:0000256" key="4">
    <source>
        <dbReference type="ARBA" id="ARBA00023136"/>
    </source>
</evidence>
<evidence type="ECO:0000313" key="8">
    <source>
        <dbReference type="Proteomes" id="UP000199408"/>
    </source>
</evidence>
<keyword evidence="4 5" id="KW-0472">Membrane</keyword>
<feature type="transmembrane region" description="Helical" evidence="5">
    <location>
        <begin position="120"/>
        <end position="138"/>
    </location>
</feature>
<dbReference type="UniPathway" id="UPA00895"/>
<gene>
    <name evidence="7" type="ORF">GA0070560_12240</name>
</gene>
<keyword evidence="8" id="KW-1185">Reference proteome</keyword>
<evidence type="ECO:0000256" key="2">
    <source>
        <dbReference type="ARBA" id="ARBA00022692"/>
    </source>
</evidence>
<accession>A0A1C5J5P5</accession>
<dbReference type="GO" id="GO:0030416">
    <property type="term" value="P:methylamine metabolic process"/>
    <property type="evidence" value="ECO:0007669"/>
    <property type="project" value="InterPro"/>
</dbReference>
<evidence type="ECO:0000313" key="7">
    <source>
        <dbReference type="EMBL" id="SCG65813.1"/>
    </source>
</evidence>
<evidence type="ECO:0000256" key="3">
    <source>
        <dbReference type="ARBA" id="ARBA00022989"/>
    </source>
</evidence>
<organism evidence="7 8">
    <name type="scientific">Micromonospora halophytica</name>
    <dbReference type="NCBI Taxonomy" id="47864"/>
    <lineage>
        <taxon>Bacteria</taxon>
        <taxon>Bacillati</taxon>
        <taxon>Actinomycetota</taxon>
        <taxon>Actinomycetes</taxon>
        <taxon>Micromonosporales</taxon>
        <taxon>Micromonosporaceae</taxon>
        <taxon>Micromonospora</taxon>
    </lineage>
</organism>
<comment type="subcellular location">
    <subcellularLocation>
        <location evidence="1">Membrane</location>
        <topology evidence="1">Multi-pass membrane protein</topology>
    </subcellularLocation>
</comment>
<dbReference type="EMBL" id="FMDN01000022">
    <property type="protein sequence ID" value="SCG65813.1"/>
    <property type="molecule type" value="Genomic_DNA"/>
</dbReference>
<dbReference type="Proteomes" id="UP000199408">
    <property type="component" value="Unassembled WGS sequence"/>
</dbReference>
<sequence length="185" mass="18524">MRHLELTARLLLALVFLAAVVGKLRTRSDFADFVATVGRFGVPARWTRPVARAAVAAEAAVVVLLVTPGAAPAGSALAVALLGVLTAALVAALRRGERPACRCFGAGDTPIGRRHVLRNLALGAVALLGLAAGLNGGGGSPSSSAAVLLAAGVALPLAAVVVRLDDLVALFAPAPSRPTRPAGRP</sequence>